<keyword evidence="2" id="KW-1185">Reference proteome</keyword>
<reference evidence="2" key="1">
    <citation type="journal article" date="2022" name="Mol. Ecol. Resour.">
        <title>The genomes of chicory, endive, great burdock and yacon provide insights into Asteraceae palaeo-polyploidization history and plant inulin production.</title>
        <authorList>
            <person name="Fan W."/>
            <person name="Wang S."/>
            <person name="Wang H."/>
            <person name="Wang A."/>
            <person name="Jiang F."/>
            <person name="Liu H."/>
            <person name="Zhao H."/>
            <person name="Xu D."/>
            <person name="Zhang Y."/>
        </authorList>
    </citation>
    <scope>NUCLEOTIDE SEQUENCE [LARGE SCALE GENOMIC DNA]</scope>
    <source>
        <strain evidence="2">cv. Yunnan</strain>
    </source>
</reference>
<dbReference type="EMBL" id="CM042026">
    <property type="protein sequence ID" value="KAI3804817.1"/>
    <property type="molecule type" value="Genomic_DNA"/>
</dbReference>
<dbReference type="Proteomes" id="UP001056120">
    <property type="component" value="Linkage Group LG09"/>
</dbReference>
<protein>
    <submittedName>
        <fullName evidence="1">Uncharacterized protein</fullName>
    </submittedName>
</protein>
<proteinExistence type="predicted"/>
<name>A0ACB9I9R7_9ASTR</name>
<accession>A0ACB9I9R7</accession>
<organism evidence="1 2">
    <name type="scientific">Smallanthus sonchifolius</name>
    <dbReference type="NCBI Taxonomy" id="185202"/>
    <lineage>
        <taxon>Eukaryota</taxon>
        <taxon>Viridiplantae</taxon>
        <taxon>Streptophyta</taxon>
        <taxon>Embryophyta</taxon>
        <taxon>Tracheophyta</taxon>
        <taxon>Spermatophyta</taxon>
        <taxon>Magnoliopsida</taxon>
        <taxon>eudicotyledons</taxon>
        <taxon>Gunneridae</taxon>
        <taxon>Pentapetalae</taxon>
        <taxon>asterids</taxon>
        <taxon>campanulids</taxon>
        <taxon>Asterales</taxon>
        <taxon>Asteraceae</taxon>
        <taxon>Asteroideae</taxon>
        <taxon>Heliantheae alliance</taxon>
        <taxon>Millerieae</taxon>
        <taxon>Smallanthus</taxon>
    </lineage>
</organism>
<gene>
    <name evidence="1" type="ORF">L1987_26647</name>
</gene>
<comment type="caution">
    <text evidence="1">The sequence shown here is derived from an EMBL/GenBank/DDBJ whole genome shotgun (WGS) entry which is preliminary data.</text>
</comment>
<sequence length="486" mass="54198">MSSLRHRVFPPPLLLKWPKVAVFCLWLLHPEPASRPKIDEVLQSEFLTELKDKLDERVAAIDLKEKFDNQDLLLEFLLVLQQRKQEAADKLRSIVSAVNSDLEERAFRPTSKVVPKNTPISSNGKESVAFTERSSVNEFSSKDQFASRQSIWINSFLDGLCKYLSFSKLKVKADLKQADLLSSSNLVCSLSFDRDGDFFATAGVNKKIKVFEYGSILNGNNDIHYPVVEMASQSKLSSICWNSYIKGQIASSNFEGVVQVWDVTRSEVFMEMREHEKRAWSVDFSSVDPTLLASGSDDGSGASVGTIKTKANVCSVQFPLDSGNSLAFGSADHRIYYYDLRNPCRPVCMFVGHDKTVSYVKFLDSTTLVSSSTDNTLKLWDLSECSSHVVDCPIQSLTGHTNVKNFVGLSVSDGYIATGSETNEVFIYHKAFPMPALSYKFNTIDPISGDEVDDTEQFVSSMCWRNQSSTLVAANSMGDIKLLEMV</sequence>
<reference evidence="1 2" key="2">
    <citation type="journal article" date="2022" name="Mol. Ecol. Resour.">
        <title>The genomes of chicory, endive, great burdock and yacon provide insights into Asteraceae paleo-polyploidization history and plant inulin production.</title>
        <authorList>
            <person name="Fan W."/>
            <person name="Wang S."/>
            <person name="Wang H."/>
            <person name="Wang A."/>
            <person name="Jiang F."/>
            <person name="Liu H."/>
            <person name="Zhao H."/>
            <person name="Xu D."/>
            <person name="Zhang Y."/>
        </authorList>
    </citation>
    <scope>NUCLEOTIDE SEQUENCE [LARGE SCALE GENOMIC DNA]</scope>
    <source>
        <strain evidence="2">cv. Yunnan</strain>
        <tissue evidence="1">Leaves</tissue>
    </source>
</reference>
<evidence type="ECO:0000313" key="2">
    <source>
        <dbReference type="Proteomes" id="UP001056120"/>
    </source>
</evidence>
<evidence type="ECO:0000313" key="1">
    <source>
        <dbReference type="EMBL" id="KAI3804817.1"/>
    </source>
</evidence>